<protein>
    <submittedName>
        <fullName evidence="2">DUF2516 family protein</fullName>
    </submittedName>
</protein>
<dbReference type="RefSeq" id="WP_140743254.1">
    <property type="nucleotide sequence ID" value="NZ_RCZM01000006.1"/>
</dbReference>
<organism evidence="2 3">
    <name type="scientific">Pedococcus bigeumensis</name>
    <dbReference type="NCBI Taxonomy" id="433644"/>
    <lineage>
        <taxon>Bacteria</taxon>
        <taxon>Bacillati</taxon>
        <taxon>Actinomycetota</taxon>
        <taxon>Actinomycetes</taxon>
        <taxon>Micrococcales</taxon>
        <taxon>Intrasporangiaceae</taxon>
        <taxon>Pedococcus</taxon>
    </lineage>
</organism>
<keyword evidence="3" id="KW-1185">Reference proteome</keyword>
<evidence type="ECO:0000256" key="1">
    <source>
        <dbReference type="SAM" id="Phobius"/>
    </source>
</evidence>
<gene>
    <name evidence="2" type="ORF">EAH86_17985</name>
</gene>
<proteinExistence type="predicted"/>
<keyword evidence="1" id="KW-1133">Transmembrane helix</keyword>
<dbReference type="InterPro" id="IPR019662">
    <property type="entry name" value="DUF2516"/>
</dbReference>
<evidence type="ECO:0000313" key="3">
    <source>
        <dbReference type="Proteomes" id="UP000317722"/>
    </source>
</evidence>
<dbReference type="EMBL" id="RCZM01000006">
    <property type="protein sequence ID" value="TPG14087.1"/>
    <property type="molecule type" value="Genomic_DNA"/>
</dbReference>
<comment type="caution">
    <text evidence="2">The sequence shown here is derived from an EMBL/GenBank/DDBJ whole genome shotgun (WGS) entry which is preliminary data.</text>
</comment>
<reference evidence="2 3" key="1">
    <citation type="journal article" date="2019" name="Environ. Microbiol.">
        <title>Species interactions and distinct microbial communities in high Arctic permafrost affected cryosols are associated with the CH4 and CO2 gas fluxes.</title>
        <authorList>
            <person name="Altshuler I."/>
            <person name="Hamel J."/>
            <person name="Turney S."/>
            <person name="Magnuson E."/>
            <person name="Levesque R."/>
            <person name="Greer C."/>
            <person name="Whyte L.G."/>
        </authorList>
    </citation>
    <scope>NUCLEOTIDE SEQUENCE [LARGE SCALE GENOMIC DNA]</scope>
    <source>
        <strain evidence="2 3">S9.3A</strain>
    </source>
</reference>
<keyword evidence="1" id="KW-0472">Membrane</keyword>
<name>A0A502CLJ0_9MICO</name>
<dbReference type="Pfam" id="PF10724">
    <property type="entry name" value="DUF2516"/>
    <property type="match status" value="1"/>
</dbReference>
<feature type="transmembrane region" description="Helical" evidence="1">
    <location>
        <begin position="51"/>
        <end position="84"/>
    </location>
</feature>
<dbReference type="AlphaFoldDB" id="A0A502CLJ0"/>
<sequence length="111" mass="11566">MFSALGSAQGIVILLLSLAAFAAEVFALVDAVRHRPDAFVAAGKRTKQFWSIILGVAVLLGFVSVGRSLLFSIGLIAVVAAGIYLADVRPALRQVSGRGGGSQHMGPYGPW</sequence>
<dbReference type="OrthoDB" id="4774469at2"/>
<dbReference type="Proteomes" id="UP000317722">
    <property type="component" value="Unassembled WGS sequence"/>
</dbReference>
<keyword evidence="1" id="KW-0812">Transmembrane</keyword>
<evidence type="ECO:0000313" key="2">
    <source>
        <dbReference type="EMBL" id="TPG14087.1"/>
    </source>
</evidence>
<accession>A0A502CLJ0</accession>